<dbReference type="KEGG" id="sgs:AVL59_23400"/>
<reference evidence="3 5" key="2">
    <citation type="submission" date="2021-03" db="EMBL/GenBank/DDBJ databases">
        <title>Genomic Encyclopedia of Type Strains, Phase IV (KMG-IV): sequencing the most valuable type-strain genomes for metagenomic binning, comparative biology and taxonomic classification.</title>
        <authorList>
            <person name="Goeker M."/>
        </authorList>
    </citation>
    <scope>NUCLEOTIDE SEQUENCE [LARGE SCALE GENOMIC DNA]</scope>
    <source>
        <strain evidence="3 5">DSM 40499</strain>
    </source>
</reference>
<dbReference type="EMBL" id="CP016279">
    <property type="protein sequence ID" value="ANP52117.1"/>
    <property type="molecule type" value="Genomic_DNA"/>
</dbReference>
<organism evidence="2 4">
    <name type="scientific">Streptomyces griseochromogenes</name>
    <dbReference type="NCBI Taxonomy" id="68214"/>
    <lineage>
        <taxon>Bacteria</taxon>
        <taxon>Bacillati</taxon>
        <taxon>Actinomycetota</taxon>
        <taxon>Actinomycetes</taxon>
        <taxon>Kitasatosporales</taxon>
        <taxon>Streptomycetaceae</taxon>
        <taxon>Streptomyces</taxon>
    </lineage>
</organism>
<dbReference type="RefSeq" id="WP_067307683.1">
    <property type="nucleotide sequence ID" value="NZ_CP016279.1"/>
</dbReference>
<dbReference type="Proteomes" id="UP000092659">
    <property type="component" value="Chromosome"/>
</dbReference>
<protein>
    <submittedName>
        <fullName evidence="2">Uncharacterized protein</fullName>
    </submittedName>
</protein>
<dbReference type="AlphaFoldDB" id="A0A1B1AZY3"/>
<feature type="compositionally biased region" description="Low complexity" evidence="1">
    <location>
        <begin position="333"/>
        <end position="342"/>
    </location>
</feature>
<dbReference type="OrthoDB" id="4032524at2"/>
<evidence type="ECO:0000313" key="3">
    <source>
        <dbReference type="EMBL" id="MBP2055157.1"/>
    </source>
</evidence>
<accession>A0A1B1AZY3</accession>
<evidence type="ECO:0000256" key="1">
    <source>
        <dbReference type="SAM" id="MobiDB-lite"/>
    </source>
</evidence>
<proteinExistence type="predicted"/>
<dbReference type="Proteomes" id="UP001519309">
    <property type="component" value="Unassembled WGS sequence"/>
</dbReference>
<keyword evidence="5" id="KW-1185">Reference proteome</keyword>
<sequence>MTGVLGIDLQYTRSVVALREGRPGAARLSLLGDGRRTLIPNARADDAWGSAAAEQLLDDGPATAERLLVWRNDPWSEGFLRGVHRRAARYLGLAGTTPALGCHTVVCTGPGTPADAEERCEESGLGRPSRIGAADALVCRWLAESDAVPPERATVLAVVCGERWTVLAPYQVAYADGQPLLDRRAVDTVHAAGAGAWTDLVAQEVLARCDQGTPARDLLALLDAALECAGLLGTEAVVPWYGPLAHRMFTPLALHRDELAGRPEVAGTVSEVRALAEGAAPQAELVLVGGVGAAWPFLRDALARLAPVWRSPAPAADLAAGAAYWPEFRGRLPAAAPGTAPTPGDPSQAPAPGDGHATPVPDDLPPWERWSASPETR</sequence>
<name>A0A1B1AZY3_9ACTN</name>
<evidence type="ECO:0000313" key="2">
    <source>
        <dbReference type="EMBL" id="ANP52117.1"/>
    </source>
</evidence>
<reference evidence="2 4" key="1">
    <citation type="submission" date="2016-06" db="EMBL/GenBank/DDBJ databases">
        <title>Complete genome sequence of Streptomyces griseochromogenes ATCC 14511, the Blasticidin S producer.</title>
        <authorList>
            <person name="Wu L."/>
        </authorList>
    </citation>
    <scope>NUCLEOTIDE SEQUENCE [LARGE SCALE GENOMIC DNA]</scope>
    <source>
        <strain evidence="2 4">ATCC 14511</strain>
    </source>
</reference>
<evidence type="ECO:0000313" key="4">
    <source>
        <dbReference type="Proteomes" id="UP000092659"/>
    </source>
</evidence>
<feature type="region of interest" description="Disordered" evidence="1">
    <location>
        <begin position="332"/>
        <end position="377"/>
    </location>
</feature>
<gene>
    <name evidence="2" type="ORF">AVL59_23400</name>
    <name evidence="3" type="ORF">J2Z21_008170</name>
</gene>
<dbReference type="STRING" id="68214.AVL59_23400"/>
<dbReference type="EMBL" id="JAGGLP010000027">
    <property type="protein sequence ID" value="MBP2055157.1"/>
    <property type="molecule type" value="Genomic_DNA"/>
</dbReference>
<evidence type="ECO:0000313" key="5">
    <source>
        <dbReference type="Proteomes" id="UP001519309"/>
    </source>
</evidence>